<dbReference type="InterPro" id="IPR015300">
    <property type="entry name" value="DNA-bd_pseudobarrel_sf"/>
</dbReference>
<dbReference type="PANTHER" id="PTHR31384:SF1">
    <property type="entry name" value="AUXIN RESPONSE FACTOR 9"/>
    <property type="match status" value="1"/>
</dbReference>
<evidence type="ECO:0000256" key="1">
    <source>
        <dbReference type="ARBA" id="ARBA00004123"/>
    </source>
</evidence>
<dbReference type="InterPro" id="IPR010525">
    <property type="entry name" value="ARF_dom"/>
</dbReference>
<dbReference type="Gene3D" id="2.40.330.10">
    <property type="entry name" value="DNA-binding pseudobarrel domain"/>
    <property type="match status" value="1"/>
</dbReference>
<evidence type="ECO:0000313" key="13">
    <source>
        <dbReference type="Proteomes" id="UP000824469"/>
    </source>
</evidence>
<keyword evidence="3 8" id="KW-0805">Transcription regulation</keyword>
<keyword evidence="6 8" id="KW-0539">Nucleus</keyword>
<dbReference type="CDD" id="cd10017">
    <property type="entry name" value="B3_DNA"/>
    <property type="match status" value="1"/>
</dbReference>
<dbReference type="FunFam" id="2.40.330.10:FF:000001">
    <property type="entry name" value="Auxin response factor"/>
    <property type="match status" value="1"/>
</dbReference>
<proteinExistence type="inferred from homology"/>
<keyword evidence="5 8" id="KW-0804">Transcription</keyword>
<dbReference type="Gene3D" id="3.10.20.90">
    <property type="entry name" value="Phosphatidylinositol 3-kinase Catalytic Subunit, Chain A, domain 1"/>
    <property type="match status" value="1"/>
</dbReference>
<dbReference type="PANTHER" id="PTHR31384">
    <property type="entry name" value="AUXIN RESPONSE FACTOR 4-RELATED"/>
    <property type="match status" value="1"/>
</dbReference>
<dbReference type="PROSITE" id="PS51745">
    <property type="entry name" value="PB1"/>
    <property type="match status" value="1"/>
</dbReference>
<protein>
    <recommendedName>
        <fullName evidence="8">Auxin response factor</fullName>
    </recommendedName>
</protein>
<gene>
    <name evidence="12" type="ORF">KI387_017765</name>
</gene>
<evidence type="ECO:0000256" key="2">
    <source>
        <dbReference type="ARBA" id="ARBA00007853"/>
    </source>
</evidence>
<dbReference type="SUPFAM" id="SSF101936">
    <property type="entry name" value="DNA-binding pseudobarrel domain"/>
    <property type="match status" value="1"/>
</dbReference>
<dbReference type="Pfam" id="PF02362">
    <property type="entry name" value="B3"/>
    <property type="match status" value="1"/>
</dbReference>
<dbReference type="Pfam" id="PF02309">
    <property type="entry name" value="AUX_IAA"/>
    <property type="match status" value="1"/>
</dbReference>
<keyword evidence="4 8" id="KW-0238">DNA-binding</keyword>
<dbReference type="EMBL" id="JAHRHJ020000003">
    <property type="protein sequence ID" value="KAH9323126.1"/>
    <property type="molecule type" value="Genomic_DNA"/>
</dbReference>
<dbReference type="InterPro" id="IPR033389">
    <property type="entry name" value="AUX/IAA_dom"/>
</dbReference>
<comment type="subcellular location">
    <subcellularLocation>
        <location evidence="1 8">Nucleus</location>
    </subcellularLocation>
</comment>
<comment type="caution">
    <text evidence="12">The sequence shown here is derived from an EMBL/GenBank/DDBJ whole genome shotgun (WGS) entry which is preliminary data.</text>
</comment>
<dbReference type="SMART" id="SM01019">
    <property type="entry name" value="B3"/>
    <property type="match status" value="1"/>
</dbReference>
<dbReference type="SUPFAM" id="SSF54277">
    <property type="entry name" value="CAD &amp; PB1 domains"/>
    <property type="match status" value="1"/>
</dbReference>
<feature type="region of interest" description="Disordered" evidence="9">
    <location>
        <begin position="645"/>
        <end position="701"/>
    </location>
</feature>
<feature type="compositionally biased region" description="Polar residues" evidence="9">
    <location>
        <begin position="485"/>
        <end position="498"/>
    </location>
</feature>
<accession>A0AA38GIA5</accession>
<evidence type="ECO:0000256" key="5">
    <source>
        <dbReference type="ARBA" id="ARBA00023163"/>
    </source>
</evidence>
<dbReference type="InterPro" id="IPR053793">
    <property type="entry name" value="PB1-like"/>
</dbReference>
<comment type="similarity">
    <text evidence="2 8">Belongs to the ARF family.</text>
</comment>
<dbReference type="Pfam" id="PF06507">
    <property type="entry name" value="ARF_AD"/>
    <property type="match status" value="1"/>
</dbReference>
<evidence type="ECO:0000259" key="10">
    <source>
        <dbReference type="PROSITE" id="PS50863"/>
    </source>
</evidence>
<dbReference type="FunFam" id="3.10.20.90:FF:000047">
    <property type="entry name" value="Auxin response factor"/>
    <property type="match status" value="1"/>
</dbReference>
<evidence type="ECO:0000259" key="11">
    <source>
        <dbReference type="PROSITE" id="PS51745"/>
    </source>
</evidence>
<keyword evidence="13" id="KW-1185">Reference proteome</keyword>
<dbReference type="GO" id="GO:0009734">
    <property type="term" value="P:auxin-activated signaling pathway"/>
    <property type="evidence" value="ECO:0007669"/>
    <property type="project" value="UniProtKB-KW"/>
</dbReference>
<dbReference type="Proteomes" id="UP000824469">
    <property type="component" value="Unassembled WGS sequence"/>
</dbReference>
<dbReference type="GO" id="GO:0006355">
    <property type="term" value="P:regulation of DNA-templated transcription"/>
    <property type="evidence" value="ECO:0007669"/>
    <property type="project" value="InterPro"/>
</dbReference>
<comment type="function">
    <text evidence="8">Auxin response factors (ARFs) are transcriptional factors that bind specifically to the DNA sequence 5'-TGTCTC-3' found in the auxin-responsive promoter elements (AuxREs).</text>
</comment>
<dbReference type="OMA" id="CIMAYAD"/>
<evidence type="ECO:0000256" key="3">
    <source>
        <dbReference type="ARBA" id="ARBA00023015"/>
    </source>
</evidence>
<feature type="domain" description="TF-B3" evidence="10">
    <location>
        <begin position="116"/>
        <end position="218"/>
    </location>
</feature>
<evidence type="ECO:0000256" key="8">
    <source>
        <dbReference type="RuleBase" id="RU004561"/>
    </source>
</evidence>
<dbReference type="GO" id="GO:0003677">
    <property type="term" value="F:DNA binding"/>
    <property type="evidence" value="ECO:0007669"/>
    <property type="project" value="UniProtKB-KW"/>
</dbReference>
<evidence type="ECO:0000313" key="12">
    <source>
        <dbReference type="EMBL" id="KAH9323126.1"/>
    </source>
</evidence>
<feature type="region of interest" description="Disordered" evidence="9">
    <location>
        <begin position="477"/>
        <end position="510"/>
    </location>
</feature>
<dbReference type="InterPro" id="IPR003340">
    <property type="entry name" value="B3_DNA-bd"/>
</dbReference>
<evidence type="ECO:0000256" key="6">
    <source>
        <dbReference type="ARBA" id="ARBA00023242"/>
    </source>
</evidence>
<evidence type="ECO:0000256" key="4">
    <source>
        <dbReference type="ARBA" id="ARBA00023125"/>
    </source>
</evidence>
<dbReference type="FunFam" id="2.30.30.1040:FF:000001">
    <property type="entry name" value="Auxin response factor"/>
    <property type="match status" value="1"/>
</dbReference>
<dbReference type="InterPro" id="IPR044835">
    <property type="entry name" value="ARF_plant"/>
</dbReference>
<evidence type="ECO:0000256" key="9">
    <source>
        <dbReference type="SAM" id="MobiDB-lite"/>
    </source>
</evidence>
<dbReference type="AlphaFoldDB" id="A0AA38GIA5"/>
<evidence type="ECO:0000256" key="7">
    <source>
        <dbReference type="ARBA" id="ARBA00023294"/>
    </source>
</evidence>
<organism evidence="12 13">
    <name type="scientific">Taxus chinensis</name>
    <name type="common">Chinese yew</name>
    <name type="synonym">Taxus wallichiana var. chinensis</name>
    <dbReference type="NCBI Taxonomy" id="29808"/>
    <lineage>
        <taxon>Eukaryota</taxon>
        <taxon>Viridiplantae</taxon>
        <taxon>Streptophyta</taxon>
        <taxon>Embryophyta</taxon>
        <taxon>Tracheophyta</taxon>
        <taxon>Spermatophyta</taxon>
        <taxon>Pinopsida</taxon>
        <taxon>Pinidae</taxon>
        <taxon>Conifers II</taxon>
        <taxon>Cupressales</taxon>
        <taxon>Taxaceae</taxon>
        <taxon>Taxus</taxon>
    </lineage>
</organism>
<name>A0AA38GIA5_TAXCH</name>
<feature type="domain" description="PB1" evidence="11">
    <location>
        <begin position="696"/>
        <end position="789"/>
    </location>
</feature>
<feature type="compositionally biased region" description="Polar residues" evidence="9">
    <location>
        <begin position="668"/>
        <end position="698"/>
    </location>
</feature>
<keyword evidence="7 8" id="KW-0927">Auxin signaling pathway</keyword>
<dbReference type="Gene3D" id="2.30.30.1040">
    <property type="match status" value="1"/>
</dbReference>
<dbReference type="PROSITE" id="PS50863">
    <property type="entry name" value="B3"/>
    <property type="match status" value="1"/>
</dbReference>
<reference evidence="12 13" key="1">
    <citation type="journal article" date="2021" name="Nat. Plants">
        <title>The Taxus genome provides insights into paclitaxel biosynthesis.</title>
        <authorList>
            <person name="Xiong X."/>
            <person name="Gou J."/>
            <person name="Liao Q."/>
            <person name="Li Y."/>
            <person name="Zhou Q."/>
            <person name="Bi G."/>
            <person name="Li C."/>
            <person name="Du R."/>
            <person name="Wang X."/>
            <person name="Sun T."/>
            <person name="Guo L."/>
            <person name="Liang H."/>
            <person name="Lu P."/>
            <person name="Wu Y."/>
            <person name="Zhang Z."/>
            <person name="Ro D.K."/>
            <person name="Shang Y."/>
            <person name="Huang S."/>
            <person name="Yan J."/>
        </authorList>
    </citation>
    <scope>NUCLEOTIDE SEQUENCE [LARGE SCALE GENOMIC DNA]</scope>
    <source>
        <strain evidence="12">Ta-2019</strain>
    </source>
</reference>
<dbReference type="GO" id="GO:0005634">
    <property type="term" value="C:nucleus"/>
    <property type="evidence" value="ECO:0007669"/>
    <property type="project" value="UniProtKB-SubCell"/>
</dbReference>
<comment type="subunit">
    <text evidence="8">Homodimers and heterodimers.</text>
</comment>
<sequence>MAAAEDALYEELWNACAGPLVTVPRVGERVFYFPQGHMEQVEASTNQGADQQQMPQYNLPAKILCRVINIQLRAEPDTDEVFAQITLVPEAEQNESSSSDSVSVTATPYRPRVYSFCKTLTASDTSTHGGFSVLRRHADECLPPLDMSQQPPAQELVAKDLHGTDWRFRHIFRGQPRRHLLTTGWSIFVSSKRLVAGDAFIFLRGETGELRVGVRRAMRQMNNMPSSVLSSHCMHVGVIATASHAVLTHTMFTVYYKPRVSPSEFIVPHSKYIETFNINVSVGMRFKMRFEGEDAPERRFSGTIIGISDVDPVRWPGSAWRSLKVPKDYATTKTSVLMDSLLWALEIWNSSSDAIFHSIQSQCSTQASADSMQVPRFTRVLQGQEARTLGSGDNDVDKTHSSMMWGSKLEDLTADDLGSVRRFGSENWKHLLKNQLHFADGFSGIQGASDVLEFRAPYLNQNMENVQKFKPPMNLFQHQEDNKGETSGTDLQLSSPSSRMLPHNAHNKNDSDLKLSAMASKHSGLLPWDGSGGSPHVPNFGVTESPGSWIRSLVSSSRSEVSGSAGTGNIESDKIMQHSNQGINVHQPGFSSREMFKDKGLEAGTCSAKLFGVQLIDNSTVGLQTPHKISTKMGENMDVAADASYTNRSQSAGSEQQSEPLKAVKSDPTASSGEQGKSSQTLQKETCGKISSNPTRSCTKVHKQGSALGRAVDLTKFEGYTELIHEFEHMFNIEGELQDPSRGWRVVYTDDEGDMMLVGDDPWQEFCSIVRKIFIYTSEEVEKMTPRSVKFQGCSEDVAGARETSKCNDRGESTIPSSVV</sequence>
<feature type="compositionally biased region" description="Polar residues" evidence="9">
    <location>
        <begin position="645"/>
        <end position="659"/>
    </location>
</feature>